<dbReference type="AlphaFoldDB" id="A0A0R1UL96"/>
<dbReference type="EMBL" id="AZFK01000011">
    <property type="protein sequence ID" value="KRL92099.1"/>
    <property type="molecule type" value="Genomic_DNA"/>
</dbReference>
<dbReference type="PANTHER" id="PTHR41771:SF1">
    <property type="entry name" value="MEMBRANE PROTEIN"/>
    <property type="match status" value="1"/>
</dbReference>
<feature type="transmembrane region" description="Helical" evidence="1">
    <location>
        <begin position="341"/>
        <end position="364"/>
    </location>
</feature>
<reference evidence="2 3" key="1">
    <citation type="journal article" date="2015" name="Genome Announc.">
        <title>Expanding the biotechnology potential of lactobacilli through comparative genomics of 213 strains and associated genera.</title>
        <authorList>
            <person name="Sun Z."/>
            <person name="Harris H.M."/>
            <person name="McCann A."/>
            <person name="Guo C."/>
            <person name="Argimon S."/>
            <person name="Zhang W."/>
            <person name="Yang X."/>
            <person name="Jeffery I.B."/>
            <person name="Cooney J.C."/>
            <person name="Kagawa T.F."/>
            <person name="Liu W."/>
            <person name="Song Y."/>
            <person name="Salvetti E."/>
            <person name="Wrobel A."/>
            <person name="Rasinkangas P."/>
            <person name="Parkhill J."/>
            <person name="Rea M.C."/>
            <person name="O'Sullivan O."/>
            <person name="Ritari J."/>
            <person name="Douillard F.P."/>
            <person name="Paul Ross R."/>
            <person name="Yang R."/>
            <person name="Briner A.E."/>
            <person name="Felis G.E."/>
            <person name="de Vos W.M."/>
            <person name="Barrangou R."/>
            <person name="Klaenhammer T.R."/>
            <person name="Caufield P.W."/>
            <person name="Cui Y."/>
            <person name="Zhang H."/>
            <person name="O'Toole P.W."/>
        </authorList>
    </citation>
    <scope>NUCLEOTIDE SEQUENCE [LARGE SCALE GENOMIC DNA]</scope>
    <source>
        <strain evidence="2 3">DSM 15946</strain>
    </source>
</reference>
<sequence>MKKWLTKRRRWLLVFLGLMGLGLWWFTGHDQRLYQPPLARVEAVHTLNTTRTQDQFENQDQEVTQRLRLRLLNGRQAGKTFEINNQYVKSMGLNQAYRVGDEVFLTQLQTAHRPYRATLGDRKRDRAVIMLFWLVTALLLLTLGRAGGFALLSVLINSVGLGLAIELDLKFQSWNAFWLFASLAVLFAFSSLSLVLGWSKKMVATLVATFLGTATAVGISYLLLQMTGERGVYYESMQYVTQIPRPLFLAETLLGSLGAVMDEATDIIATLFELTTLNPAIGVRELFLSGRNVGKSIMGPLVNVLFLIFMADTFPSALLYLKNGNSLAYTFNMNMSLGMVQSLVSGIGIVLTVPLVSCFAALLLGRRKVK</sequence>
<dbReference type="InterPro" id="IPR012507">
    <property type="entry name" value="YibE_F"/>
</dbReference>
<dbReference type="PANTHER" id="PTHR41771">
    <property type="entry name" value="MEMBRANE PROTEIN-RELATED"/>
    <property type="match status" value="1"/>
</dbReference>
<feature type="transmembrane region" description="Helical" evidence="1">
    <location>
        <begin position="301"/>
        <end position="321"/>
    </location>
</feature>
<evidence type="ECO:0000313" key="3">
    <source>
        <dbReference type="Proteomes" id="UP000050816"/>
    </source>
</evidence>
<dbReference type="Proteomes" id="UP000050816">
    <property type="component" value="Unassembled WGS sequence"/>
</dbReference>
<keyword evidence="1" id="KW-0472">Membrane</keyword>
<comment type="caution">
    <text evidence="2">The sequence shown here is derived from an EMBL/GenBank/DDBJ whole genome shotgun (WGS) entry which is preliminary data.</text>
</comment>
<gene>
    <name evidence="2" type="ORF">FC43_GL000444</name>
</gene>
<feature type="transmembrane region" description="Helical" evidence="1">
    <location>
        <begin position="176"/>
        <end position="196"/>
    </location>
</feature>
<evidence type="ECO:0000256" key="1">
    <source>
        <dbReference type="SAM" id="Phobius"/>
    </source>
</evidence>
<proteinExistence type="predicted"/>
<accession>A0A0R1UL96</accession>
<keyword evidence="1" id="KW-0812">Transmembrane</keyword>
<feature type="transmembrane region" description="Helical" evidence="1">
    <location>
        <begin position="12"/>
        <end position="28"/>
    </location>
</feature>
<dbReference type="Pfam" id="PF07907">
    <property type="entry name" value="YibE_F"/>
    <property type="match status" value="1"/>
</dbReference>
<dbReference type="PATRIC" id="fig|1423760.3.peg.463"/>
<organism evidence="2 3">
    <name type="scientific">Limosilactobacillus ingluviei DSM 15946</name>
    <dbReference type="NCBI Taxonomy" id="1423760"/>
    <lineage>
        <taxon>Bacteria</taxon>
        <taxon>Bacillati</taxon>
        <taxon>Bacillota</taxon>
        <taxon>Bacilli</taxon>
        <taxon>Lactobacillales</taxon>
        <taxon>Lactobacillaceae</taxon>
        <taxon>Limosilactobacillus</taxon>
    </lineage>
</organism>
<dbReference type="RefSeq" id="WP_056953657.1">
    <property type="nucleotide sequence ID" value="NZ_AZFK01000011.1"/>
</dbReference>
<feature type="transmembrane region" description="Helical" evidence="1">
    <location>
        <begin position="202"/>
        <end position="224"/>
    </location>
</feature>
<feature type="transmembrane region" description="Helical" evidence="1">
    <location>
        <begin position="131"/>
        <end position="164"/>
    </location>
</feature>
<name>A0A0R1UL96_9LACO</name>
<keyword evidence="1" id="KW-1133">Transmembrane helix</keyword>
<evidence type="ECO:0000313" key="2">
    <source>
        <dbReference type="EMBL" id="KRL92099.1"/>
    </source>
</evidence>
<protein>
    <submittedName>
        <fullName evidence="2">YibE F family protein</fullName>
    </submittedName>
</protein>